<dbReference type="PATRIC" id="fig|451644.5.peg.4813"/>
<dbReference type="AlphaFoldDB" id="A0A0J8WS52"/>
<proteinExistence type="predicted"/>
<dbReference type="EMBL" id="LFOD01000026">
    <property type="protein sequence ID" value="KMV15829.1"/>
    <property type="molecule type" value="Genomic_DNA"/>
</dbReference>
<dbReference type="Proteomes" id="UP000037594">
    <property type="component" value="Unassembled WGS sequence"/>
</dbReference>
<gene>
    <name evidence="2" type="ORF">ACT17_23330</name>
</gene>
<name>A0A0J8WS52_9MYCO</name>
<sequence>MFLAPPMAAGAWTSFDRAVAALEKRGIPIPDEYHALKARLSEYGAISTPMRAKLIEAVLAGGGDVESLRSQALAETVTSREIDEAVQNAVRRRCREVYSGVAADVYSEVAKRFDVAAAELTKCFKVISPEADPAEVITADDKTRRAYTDGQAAAKELSDLVDLLQIAAELAGAERPHNDQPATGELHDVGIDMMQLGLTVRFDGHVRRLWESWSSNGPRTGSQWSALLELGATIKAVPLDEYVPQRRAKPLLERRETVVDETYGPGDETYRPAMRTVTVTVDPEDELVPAWNDTDGGFKPVQPAGPVADPFETHA</sequence>
<evidence type="ECO:0000313" key="2">
    <source>
        <dbReference type="EMBL" id="KMV15829.1"/>
    </source>
</evidence>
<organism evidence="2 3">
    <name type="scientific">Mycolicibacterium conceptionense</name>
    <dbReference type="NCBI Taxonomy" id="451644"/>
    <lineage>
        <taxon>Bacteria</taxon>
        <taxon>Bacillati</taxon>
        <taxon>Actinomycetota</taxon>
        <taxon>Actinomycetes</taxon>
        <taxon>Mycobacteriales</taxon>
        <taxon>Mycobacteriaceae</taxon>
        <taxon>Mycolicibacterium</taxon>
    </lineage>
</organism>
<evidence type="ECO:0000313" key="3">
    <source>
        <dbReference type="Proteomes" id="UP000037594"/>
    </source>
</evidence>
<protein>
    <submittedName>
        <fullName evidence="2">Uncharacterized protein</fullName>
    </submittedName>
</protein>
<feature type="region of interest" description="Disordered" evidence="1">
    <location>
        <begin position="292"/>
        <end position="315"/>
    </location>
</feature>
<reference evidence="2 3" key="1">
    <citation type="submission" date="2015-06" db="EMBL/GenBank/DDBJ databases">
        <title>Genome sequence of Mycobacterium conceptionense strain MLE.</title>
        <authorList>
            <person name="Greninger A.L."/>
            <person name="Cunningham G."/>
            <person name="Chiu C.Y."/>
            <person name="Miller S."/>
        </authorList>
    </citation>
    <scope>NUCLEOTIDE SEQUENCE [LARGE SCALE GENOMIC DNA]</scope>
    <source>
        <strain evidence="2 3">MLE</strain>
    </source>
</reference>
<comment type="caution">
    <text evidence="2">The sequence shown here is derived from an EMBL/GenBank/DDBJ whole genome shotgun (WGS) entry which is preliminary data.</text>
</comment>
<evidence type="ECO:0000256" key="1">
    <source>
        <dbReference type="SAM" id="MobiDB-lite"/>
    </source>
</evidence>
<accession>A0A0J8WS52</accession>